<organism evidence="1 2">
    <name type="scientific">Suillus fuscotomentosus</name>
    <dbReference type="NCBI Taxonomy" id="1912939"/>
    <lineage>
        <taxon>Eukaryota</taxon>
        <taxon>Fungi</taxon>
        <taxon>Dikarya</taxon>
        <taxon>Basidiomycota</taxon>
        <taxon>Agaricomycotina</taxon>
        <taxon>Agaricomycetes</taxon>
        <taxon>Agaricomycetidae</taxon>
        <taxon>Boletales</taxon>
        <taxon>Suillineae</taxon>
        <taxon>Suillaceae</taxon>
        <taxon>Suillus</taxon>
    </lineage>
</organism>
<evidence type="ECO:0000313" key="1">
    <source>
        <dbReference type="EMBL" id="KAG1886424.1"/>
    </source>
</evidence>
<proteinExistence type="predicted"/>
<dbReference type="Proteomes" id="UP001195769">
    <property type="component" value="Unassembled WGS sequence"/>
</dbReference>
<evidence type="ECO:0000313" key="2">
    <source>
        <dbReference type="Proteomes" id="UP001195769"/>
    </source>
</evidence>
<comment type="caution">
    <text evidence="1">The sequence shown here is derived from an EMBL/GenBank/DDBJ whole genome shotgun (WGS) entry which is preliminary data.</text>
</comment>
<protein>
    <submittedName>
        <fullName evidence="1">Uncharacterized protein</fullName>
    </submittedName>
</protein>
<name>A0AAD4HB31_9AGAM</name>
<reference evidence="1" key="1">
    <citation type="journal article" date="2020" name="New Phytol.">
        <title>Comparative genomics reveals dynamic genome evolution in host specialist ectomycorrhizal fungi.</title>
        <authorList>
            <person name="Lofgren L.A."/>
            <person name="Nguyen N.H."/>
            <person name="Vilgalys R."/>
            <person name="Ruytinx J."/>
            <person name="Liao H.L."/>
            <person name="Branco S."/>
            <person name="Kuo A."/>
            <person name="LaButti K."/>
            <person name="Lipzen A."/>
            <person name="Andreopoulos W."/>
            <person name="Pangilinan J."/>
            <person name="Riley R."/>
            <person name="Hundley H."/>
            <person name="Na H."/>
            <person name="Barry K."/>
            <person name="Grigoriev I.V."/>
            <person name="Stajich J.E."/>
            <person name="Kennedy P.G."/>
        </authorList>
    </citation>
    <scope>NUCLEOTIDE SEQUENCE</scope>
    <source>
        <strain evidence="1">FC203</strain>
    </source>
</reference>
<dbReference type="AlphaFoldDB" id="A0AAD4HB31"/>
<gene>
    <name evidence="1" type="ORF">F5891DRAFT_1156405</name>
</gene>
<dbReference type="RefSeq" id="XP_041216636.1">
    <property type="nucleotide sequence ID" value="XM_041365216.1"/>
</dbReference>
<dbReference type="GeneID" id="64659514"/>
<accession>A0AAD4HB31</accession>
<sequence>MMMPPPPPKPLPALLSRGSPWFTAADVGVVEDWSHLNKQRRRTRKEKVGCDLTWIWTLRATKREAVREALHLSALAS</sequence>
<dbReference type="EMBL" id="JABBWK010000255">
    <property type="protein sequence ID" value="KAG1886424.1"/>
    <property type="molecule type" value="Genomic_DNA"/>
</dbReference>
<keyword evidence="2" id="KW-1185">Reference proteome</keyword>